<dbReference type="EMBL" id="JACSDZ010000016">
    <property type="protein sequence ID" value="KAF7385588.1"/>
    <property type="molecule type" value="Genomic_DNA"/>
</dbReference>
<dbReference type="PANTHER" id="PTHR10270:SF323">
    <property type="entry name" value="TRANSCRIPTION FACTOR SOX-14-RELATED"/>
    <property type="match status" value="1"/>
</dbReference>
<evidence type="ECO:0000259" key="6">
    <source>
        <dbReference type="PROSITE" id="PS50118"/>
    </source>
</evidence>
<feature type="region of interest" description="Disordered" evidence="5">
    <location>
        <begin position="62"/>
        <end position="145"/>
    </location>
</feature>
<proteinExistence type="predicted"/>
<evidence type="ECO:0000256" key="3">
    <source>
        <dbReference type="ARBA" id="ARBA00023242"/>
    </source>
</evidence>
<feature type="compositionally biased region" description="Polar residues" evidence="5">
    <location>
        <begin position="306"/>
        <end position="316"/>
    </location>
</feature>
<protein>
    <recommendedName>
        <fullName evidence="6">HMG box domain-containing protein</fullName>
    </recommendedName>
</protein>
<dbReference type="GO" id="GO:0005634">
    <property type="term" value="C:nucleus"/>
    <property type="evidence" value="ECO:0007669"/>
    <property type="project" value="UniProtKB-SubCell"/>
</dbReference>
<dbReference type="GO" id="GO:0007420">
    <property type="term" value="P:brain development"/>
    <property type="evidence" value="ECO:0007669"/>
    <property type="project" value="TreeGrafter"/>
</dbReference>
<feature type="domain" description="HMG box" evidence="6">
    <location>
        <begin position="1"/>
        <end position="65"/>
    </location>
</feature>
<feature type="DNA-binding region" description="HMG box" evidence="4">
    <location>
        <begin position="1"/>
        <end position="65"/>
    </location>
</feature>
<sequence length="450" mass="48246">MNAFMVWSQIERRKICEVQPDMHNAEISKRLGRRWKTLDEAERRPFIEEAERLRQLHMMEYPDYKYRPRKKTTKPAPAPKAKESSGKKPRKSSTSSNSSSSSSSSIGGSSPLSHSKSRNDTNNNTQTPSLKRLQAQPSTKPVSRLKVRLALDKRPLDYTPAPPIVTAKVPSSPSCDTPDSPESASFYDDNYHDNGPAAVAAAAAAAAAIVGVGSHAGLPPPLPPTSSLLAAKIKQETASIMDMDYKTTSTTNTATPTTSYTKDRLLSSVRGAGSFSTSSSSSSSSSSNISSSSSSSLSTSDVDSLGRSTTVRSSTPCHLDHHQQQQQHPFSIKEEPLDPTLATATTTIGTSLTSSSSTSSTSPTNNSGAIKLEEVSGSNPSLADLYSLTDLLQIQPSDFKLDLDMETITTDLDSFETASSSSGSHFEFSCTPDVTDMLSNIGVSNEWVSF</sequence>
<dbReference type="Proteomes" id="UP000617340">
    <property type="component" value="Unassembled WGS sequence"/>
</dbReference>
<evidence type="ECO:0000313" key="7">
    <source>
        <dbReference type="EMBL" id="KAF7385588.1"/>
    </source>
</evidence>
<dbReference type="GO" id="GO:0030182">
    <property type="term" value="P:neuron differentiation"/>
    <property type="evidence" value="ECO:0007669"/>
    <property type="project" value="TreeGrafter"/>
</dbReference>
<dbReference type="AlphaFoldDB" id="A0A834JBJ1"/>
<feature type="compositionally biased region" description="Polar residues" evidence="5">
    <location>
        <begin position="120"/>
        <end position="141"/>
    </location>
</feature>
<dbReference type="Gene3D" id="1.10.30.10">
    <property type="entry name" value="High mobility group box domain"/>
    <property type="match status" value="1"/>
</dbReference>
<feature type="compositionally biased region" description="Low complexity" evidence="5">
    <location>
        <begin position="170"/>
        <end position="183"/>
    </location>
</feature>
<dbReference type="PROSITE" id="PS50118">
    <property type="entry name" value="HMG_BOX_2"/>
    <property type="match status" value="1"/>
</dbReference>
<dbReference type="CDD" id="cd22029">
    <property type="entry name" value="HMG-box_SoxC"/>
    <property type="match status" value="1"/>
</dbReference>
<dbReference type="GO" id="GO:0001228">
    <property type="term" value="F:DNA-binding transcription activator activity, RNA polymerase II-specific"/>
    <property type="evidence" value="ECO:0007669"/>
    <property type="project" value="TreeGrafter"/>
</dbReference>
<feature type="compositionally biased region" description="Low complexity" evidence="5">
    <location>
        <begin position="349"/>
        <end position="368"/>
    </location>
</feature>
<evidence type="ECO:0000256" key="2">
    <source>
        <dbReference type="ARBA" id="ARBA00023125"/>
    </source>
</evidence>
<dbReference type="PANTHER" id="PTHR10270">
    <property type="entry name" value="SOX TRANSCRIPTION FACTOR"/>
    <property type="match status" value="1"/>
</dbReference>
<dbReference type="InterPro" id="IPR050140">
    <property type="entry name" value="SRY-related_HMG-box_TF-like"/>
</dbReference>
<evidence type="ECO:0000256" key="4">
    <source>
        <dbReference type="PROSITE-ProRule" id="PRU00267"/>
    </source>
</evidence>
<dbReference type="Pfam" id="PF00505">
    <property type="entry name" value="HMG_box"/>
    <property type="match status" value="1"/>
</dbReference>
<organism evidence="7 8">
    <name type="scientific">Vespula germanica</name>
    <name type="common">German yellow jacket</name>
    <name type="synonym">Paravespula germanica</name>
    <dbReference type="NCBI Taxonomy" id="30212"/>
    <lineage>
        <taxon>Eukaryota</taxon>
        <taxon>Metazoa</taxon>
        <taxon>Ecdysozoa</taxon>
        <taxon>Arthropoda</taxon>
        <taxon>Hexapoda</taxon>
        <taxon>Insecta</taxon>
        <taxon>Pterygota</taxon>
        <taxon>Neoptera</taxon>
        <taxon>Endopterygota</taxon>
        <taxon>Hymenoptera</taxon>
        <taxon>Apocrita</taxon>
        <taxon>Aculeata</taxon>
        <taxon>Vespoidea</taxon>
        <taxon>Vespidae</taxon>
        <taxon>Vespinae</taxon>
        <taxon>Vespula</taxon>
    </lineage>
</organism>
<reference evidence="7" key="1">
    <citation type="journal article" date="2020" name="G3 (Bethesda)">
        <title>High-Quality Assemblies for Three Invasive Social Wasps from the &lt;i&gt;Vespula&lt;/i&gt; Genus.</title>
        <authorList>
            <person name="Harrop T.W.R."/>
            <person name="Guhlin J."/>
            <person name="McLaughlin G.M."/>
            <person name="Permina E."/>
            <person name="Stockwell P."/>
            <person name="Gilligan J."/>
            <person name="Le Lec M.F."/>
            <person name="Gruber M.A.M."/>
            <person name="Quinn O."/>
            <person name="Lovegrove M."/>
            <person name="Duncan E.J."/>
            <person name="Remnant E.J."/>
            <person name="Van Eeckhoven J."/>
            <person name="Graham B."/>
            <person name="Knapp R.A."/>
            <person name="Langford K.W."/>
            <person name="Kronenberg Z."/>
            <person name="Press M.O."/>
            <person name="Eacker S.M."/>
            <person name="Wilson-Rankin E.E."/>
            <person name="Purcell J."/>
            <person name="Lester P.J."/>
            <person name="Dearden P.K."/>
        </authorList>
    </citation>
    <scope>NUCLEOTIDE SEQUENCE</scope>
    <source>
        <strain evidence="7">Linc-1</strain>
    </source>
</reference>
<dbReference type="SUPFAM" id="SSF47095">
    <property type="entry name" value="HMG-box"/>
    <property type="match status" value="1"/>
</dbReference>
<dbReference type="SMART" id="SM00398">
    <property type="entry name" value="HMG"/>
    <property type="match status" value="1"/>
</dbReference>
<dbReference type="GO" id="GO:0000978">
    <property type="term" value="F:RNA polymerase II cis-regulatory region sequence-specific DNA binding"/>
    <property type="evidence" value="ECO:0007669"/>
    <property type="project" value="TreeGrafter"/>
</dbReference>
<feature type="compositionally biased region" description="Low complexity" evidence="5">
    <location>
        <begin position="271"/>
        <end position="303"/>
    </location>
</feature>
<feature type="region of interest" description="Disordered" evidence="5">
    <location>
        <begin position="161"/>
        <end position="189"/>
    </location>
</feature>
<feature type="region of interest" description="Disordered" evidence="5">
    <location>
        <begin position="271"/>
        <end position="332"/>
    </location>
</feature>
<feature type="region of interest" description="Disordered" evidence="5">
    <location>
        <begin position="349"/>
        <end position="369"/>
    </location>
</feature>
<comment type="subcellular location">
    <subcellularLocation>
        <location evidence="1">Nucleus</location>
    </subcellularLocation>
</comment>
<keyword evidence="2 4" id="KW-0238">DNA-binding</keyword>
<evidence type="ECO:0000313" key="8">
    <source>
        <dbReference type="Proteomes" id="UP000617340"/>
    </source>
</evidence>
<dbReference type="InterPro" id="IPR036910">
    <property type="entry name" value="HMG_box_dom_sf"/>
</dbReference>
<gene>
    <name evidence="7" type="ORF">HZH68_014018</name>
</gene>
<keyword evidence="3 4" id="KW-0539">Nucleus</keyword>
<evidence type="ECO:0000256" key="5">
    <source>
        <dbReference type="SAM" id="MobiDB-lite"/>
    </source>
</evidence>
<dbReference type="GO" id="GO:0000122">
    <property type="term" value="P:negative regulation of transcription by RNA polymerase II"/>
    <property type="evidence" value="ECO:0007669"/>
    <property type="project" value="TreeGrafter"/>
</dbReference>
<dbReference type="FunFam" id="1.10.30.10:FF:000002">
    <property type="entry name" value="transcription factor Sox-2"/>
    <property type="match status" value="1"/>
</dbReference>
<evidence type="ECO:0000256" key="1">
    <source>
        <dbReference type="ARBA" id="ARBA00004123"/>
    </source>
</evidence>
<comment type="caution">
    <text evidence="7">The sequence shown here is derived from an EMBL/GenBank/DDBJ whole genome shotgun (WGS) entry which is preliminary data.</text>
</comment>
<name>A0A834JBJ1_VESGE</name>
<dbReference type="InterPro" id="IPR009071">
    <property type="entry name" value="HMG_box_dom"/>
</dbReference>
<feature type="compositionally biased region" description="Low complexity" evidence="5">
    <location>
        <begin position="92"/>
        <end position="114"/>
    </location>
</feature>
<accession>A0A834JBJ1</accession>
<keyword evidence="8" id="KW-1185">Reference proteome</keyword>